<dbReference type="InterPro" id="IPR011009">
    <property type="entry name" value="Kinase-like_dom_sf"/>
</dbReference>
<evidence type="ECO:0000256" key="8">
    <source>
        <dbReference type="PROSITE-ProRule" id="PRU10141"/>
    </source>
</evidence>
<evidence type="ECO:0000256" key="4">
    <source>
        <dbReference type="ARBA" id="ARBA00022741"/>
    </source>
</evidence>
<comment type="caution">
    <text evidence="10">The sequence shown here is derived from an EMBL/GenBank/DDBJ whole genome shotgun (WGS) entry which is preliminary data.</text>
</comment>
<evidence type="ECO:0000256" key="6">
    <source>
        <dbReference type="ARBA" id="ARBA00022840"/>
    </source>
</evidence>
<dbReference type="AlphaFoldDB" id="A0A4Q1JYU4"/>
<dbReference type="Pfam" id="PF00069">
    <property type="entry name" value="Pkinase"/>
    <property type="match status" value="1"/>
</dbReference>
<dbReference type="GO" id="GO:0004674">
    <property type="term" value="F:protein serine/threonine kinase activity"/>
    <property type="evidence" value="ECO:0007669"/>
    <property type="project" value="UniProtKB-KW"/>
</dbReference>
<keyword evidence="7" id="KW-0802">TPR repeat</keyword>
<keyword evidence="3" id="KW-0808">Transferase</keyword>
<evidence type="ECO:0000256" key="7">
    <source>
        <dbReference type="PROSITE-ProRule" id="PRU00339"/>
    </source>
</evidence>
<protein>
    <recommendedName>
        <fullName evidence="1">non-specific serine/threonine protein kinase</fullName>
        <ecNumber evidence="1">2.7.11.1</ecNumber>
    </recommendedName>
</protein>
<dbReference type="GO" id="GO:0005524">
    <property type="term" value="F:ATP binding"/>
    <property type="evidence" value="ECO:0007669"/>
    <property type="project" value="UniProtKB-UniRule"/>
</dbReference>
<dbReference type="Pfam" id="PF14559">
    <property type="entry name" value="TPR_19"/>
    <property type="match status" value="1"/>
</dbReference>
<dbReference type="Gene3D" id="1.10.510.10">
    <property type="entry name" value="Transferase(Phosphotransferase) domain 1"/>
    <property type="match status" value="1"/>
</dbReference>
<dbReference type="PANTHER" id="PTHR43289">
    <property type="entry name" value="MITOGEN-ACTIVATED PROTEIN KINASE KINASE KINASE 20-RELATED"/>
    <property type="match status" value="1"/>
</dbReference>
<feature type="binding site" evidence="8">
    <location>
        <position position="55"/>
    </location>
    <ligand>
        <name>ATP</name>
        <dbReference type="ChEBI" id="CHEBI:30616"/>
    </ligand>
</feature>
<dbReference type="Proteomes" id="UP000289784">
    <property type="component" value="Unassembled WGS sequence"/>
</dbReference>
<dbReference type="InterPro" id="IPR017441">
    <property type="entry name" value="Protein_kinase_ATP_BS"/>
</dbReference>
<dbReference type="CDD" id="cd14014">
    <property type="entry name" value="STKc_PknB_like"/>
    <property type="match status" value="1"/>
</dbReference>
<name>A0A4Q1JYU4_9GAMM</name>
<dbReference type="PROSITE" id="PS50011">
    <property type="entry name" value="PROTEIN_KINASE_DOM"/>
    <property type="match status" value="1"/>
</dbReference>
<evidence type="ECO:0000259" key="9">
    <source>
        <dbReference type="PROSITE" id="PS50011"/>
    </source>
</evidence>
<dbReference type="InterPro" id="IPR008271">
    <property type="entry name" value="Ser/Thr_kinase_AS"/>
</dbReference>
<dbReference type="PANTHER" id="PTHR43289:SF6">
    <property type="entry name" value="SERINE_THREONINE-PROTEIN KINASE NEKL-3"/>
    <property type="match status" value="1"/>
</dbReference>
<keyword evidence="4 8" id="KW-0547">Nucleotide-binding</keyword>
<dbReference type="InterPro" id="IPR019734">
    <property type="entry name" value="TPR_rpt"/>
</dbReference>
<dbReference type="InterPro" id="IPR000719">
    <property type="entry name" value="Prot_kinase_dom"/>
</dbReference>
<dbReference type="SMART" id="SM00220">
    <property type="entry name" value="S_TKc"/>
    <property type="match status" value="1"/>
</dbReference>
<proteinExistence type="predicted"/>
<keyword evidence="11" id="KW-1185">Reference proteome</keyword>
<feature type="domain" description="Protein kinase" evidence="9">
    <location>
        <begin position="26"/>
        <end position="290"/>
    </location>
</feature>
<dbReference type="InterPro" id="IPR011990">
    <property type="entry name" value="TPR-like_helical_dom_sf"/>
</dbReference>
<dbReference type="EMBL" id="SAWZ01000001">
    <property type="protein sequence ID" value="RXR08480.1"/>
    <property type="molecule type" value="Genomic_DNA"/>
</dbReference>
<evidence type="ECO:0000256" key="2">
    <source>
        <dbReference type="ARBA" id="ARBA00022527"/>
    </source>
</evidence>
<dbReference type="OrthoDB" id="9801841at2"/>
<gene>
    <name evidence="10" type="ORF">EPA99_01245</name>
</gene>
<evidence type="ECO:0000256" key="1">
    <source>
        <dbReference type="ARBA" id="ARBA00012513"/>
    </source>
</evidence>
<evidence type="ECO:0000256" key="3">
    <source>
        <dbReference type="ARBA" id="ARBA00022679"/>
    </source>
</evidence>
<dbReference type="EC" id="2.7.11.1" evidence="1"/>
<sequence length="1075" mass="114924">MSDAPTATGLYLHQTLSSGQVLAGRFRVERLLGMGGMGMVYLATDLTLEVPVAIKVLRPELAERPQVFERFRQELLLARQVSSPHVVRIHDLAEHQGRWLISMDYVPGQSLEALLAREGPLEVERAVSIARQIALGLQAAHARGVVHRDLKPANVLLDADDNAWINDFGVARSMASSGLTRHTGAIVGTPDYLSPEQARGEPVDPRSDLYALGLILHEMLTGQLPFANGTLAEVLAQRMLRTPEPVNRARPGTPPWVVRLVDRLLRPQPRARLQDAAQVVSAIDRRHVERDAPPWRRIALVTVAVLAAGLVGWAGWSWQRARAPATAEAPVVAPLARTLVLPLAGELDPVLRQGLGVWLRDALAERTAVVEAGRTLQALRSVDPTGQAKPDLPALGRAAAARQVLMPRVRHDGQGWRFSATLRDAQGGEHALEGPAAATVAAAATGWLDTAAVALGVQPAPWPTAPPDLALQALGRASAAAAQGQGAARLAALSKAAEAAPDTLPIRLAQVRAAEAIGEEQQADALLASPVDTSAWPRSAQMLSAMRAAADGDAQAALEGWQAIADARPDDAQAQLELARAQAAAGQGEAARTRLQALARRDPDDPRVWFELGKQSILAGDAAKAVDDYLLRAQLLFRRGRDLAGEAETVNALGVGYGRLGQSKAAEEQYTRAVQLRTQVGNRRGVATSLRNLAGIVSLRGDFEAASAHLDQARALYQALGDRGGLAATYNEAGLLAEERGDYPRALQAFRDALQAWQQVGNARGTAQTYNNIGFANFQLGDYDSAAAFWQQAASAYGALDDVTGQVRIEQNLGLLATARGQWQDAAKRLASALRTAETRQMFEEVAVSRRNLAELAYWQGRLAQGLAQAEQAATLFQQRDDQRGRVDVALLRAQMWLGAGQPARAEAELERDAKLFEQVSEEQQAARALLRAQLAHQRGDAAGAQRALAEATGLAAAAGVRLLQLQVRLQAAHDEASLAALDGDIARLGHAGLRLQFLLAALKDGADAQVESRYREAQQLLRRGPMLLAADVHAQAAQRLARLGQTDAAARAEAAAEASRQALRADLPTQAAAP</sequence>
<dbReference type="PROSITE" id="PS00108">
    <property type="entry name" value="PROTEIN_KINASE_ST"/>
    <property type="match status" value="1"/>
</dbReference>
<dbReference type="Pfam" id="PF13424">
    <property type="entry name" value="TPR_12"/>
    <property type="match status" value="2"/>
</dbReference>
<reference evidence="10 11" key="1">
    <citation type="submission" date="2019-01" db="EMBL/GenBank/DDBJ databases">
        <title>Pseudoxanthomonas composti sp. nov., isolated from compost.</title>
        <authorList>
            <person name="Yang G."/>
        </authorList>
    </citation>
    <scope>NUCLEOTIDE SEQUENCE [LARGE SCALE GENOMIC DNA]</scope>
    <source>
        <strain evidence="10 11">GSS15</strain>
    </source>
</reference>
<dbReference type="SMART" id="SM00028">
    <property type="entry name" value="TPR"/>
    <property type="match status" value="7"/>
</dbReference>
<keyword evidence="5" id="KW-0418">Kinase</keyword>
<evidence type="ECO:0000313" key="10">
    <source>
        <dbReference type="EMBL" id="RXR08480.1"/>
    </source>
</evidence>
<dbReference type="FunFam" id="1.10.510.10:FF:000021">
    <property type="entry name" value="Serine/threonine protein kinase"/>
    <property type="match status" value="1"/>
</dbReference>
<organism evidence="10 11">
    <name type="scientific">Pseudoxanthomonas composti</name>
    <dbReference type="NCBI Taxonomy" id="2137479"/>
    <lineage>
        <taxon>Bacteria</taxon>
        <taxon>Pseudomonadati</taxon>
        <taxon>Pseudomonadota</taxon>
        <taxon>Gammaproteobacteria</taxon>
        <taxon>Lysobacterales</taxon>
        <taxon>Lysobacteraceae</taxon>
        <taxon>Pseudoxanthomonas</taxon>
    </lineage>
</organism>
<accession>A0A4Q1JYU4</accession>
<dbReference type="PROSITE" id="PS00107">
    <property type="entry name" value="PROTEIN_KINASE_ATP"/>
    <property type="match status" value="1"/>
</dbReference>
<dbReference type="Gene3D" id="3.30.200.20">
    <property type="entry name" value="Phosphorylase Kinase, domain 1"/>
    <property type="match status" value="1"/>
</dbReference>
<dbReference type="SUPFAM" id="SSF48452">
    <property type="entry name" value="TPR-like"/>
    <property type="match status" value="3"/>
</dbReference>
<dbReference type="SUPFAM" id="SSF56112">
    <property type="entry name" value="Protein kinase-like (PK-like)"/>
    <property type="match status" value="1"/>
</dbReference>
<dbReference type="Gene3D" id="1.25.40.10">
    <property type="entry name" value="Tetratricopeptide repeat domain"/>
    <property type="match status" value="3"/>
</dbReference>
<dbReference type="RefSeq" id="WP_129469372.1">
    <property type="nucleotide sequence ID" value="NZ_SAWZ01000001.1"/>
</dbReference>
<keyword evidence="6 8" id="KW-0067">ATP-binding</keyword>
<dbReference type="PROSITE" id="PS50005">
    <property type="entry name" value="TPR"/>
    <property type="match status" value="1"/>
</dbReference>
<evidence type="ECO:0000313" key="11">
    <source>
        <dbReference type="Proteomes" id="UP000289784"/>
    </source>
</evidence>
<evidence type="ECO:0000256" key="5">
    <source>
        <dbReference type="ARBA" id="ARBA00022777"/>
    </source>
</evidence>
<feature type="repeat" description="TPR" evidence="7">
    <location>
        <begin position="727"/>
        <end position="760"/>
    </location>
</feature>
<keyword evidence="2" id="KW-0723">Serine/threonine-protein kinase</keyword>